<organism evidence="2 3">
    <name type="scientific">Candidatus Sungbacteria bacterium RIFCSPHIGHO2_02_FULL_52_23</name>
    <dbReference type="NCBI Taxonomy" id="1802274"/>
    <lineage>
        <taxon>Bacteria</taxon>
        <taxon>Candidatus Sungiibacteriota</taxon>
    </lineage>
</organism>
<dbReference type="AlphaFoldDB" id="A0A1G2KVZ8"/>
<evidence type="ECO:0000256" key="1">
    <source>
        <dbReference type="ARBA" id="ARBA00022649"/>
    </source>
</evidence>
<reference evidence="2 3" key="1">
    <citation type="journal article" date="2016" name="Nat. Commun.">
        <title>Thousands of microbial genomes shed light on interconnected biogeochemical processes in an aquifer system.</title>
        <authorList>
            <person name="Anantharaman K."/>
            <person name="Brown C.T."/>
            <person name="Hug L.A."/>
            <person name="Sharon I."/>
            <person name="Castelle C.J."/>
            <person name="Probst A.J."/>
            <person name="Thomas B.C."/>
            <person name="Singh A."/>
            <person name="Wilkins M.J."/>
            <person name="Karaoz U."/>
            <person name="Brodie E.L."/>
            <person name="Williams K.H."/>
            <person name="Hubbard S.S."/>
            <person name="Banfield J.F."/>
        </authorList>
    </citation>
    <scope>NUCLEOTIDE SEQUENCE [LARGE SCALE GENOMIC DNA]</scope>
</reference>
<accession>A0A1G2KVZ8</accession>
<evidence type="ECO:0000313" key="3">
    <source>
        <dbReference type="Proteomes" id="UP000178510"/>
    </source>
</evidence>
<dbReference type="InterPro" id="IPR035093">
    <property type="entry name" value="RelE/ParE_toxin_dom_sf"/>
</dbReference>
<dbReference type="Gene3D" id="3.30.2310.20">
    <property type="entry name" value="RelE-like"/>
    <property type="match status" value="1"/>
</dbReference>
<comment type="caution">
    <text evidence="2">The sequence shown here is derived from an EMBL/GenBank/DDBJ whole genome shotgun (WGS) entry which is preliminary data.</text>
</comment>
<dbReference type="EMBL" id="MHQM01000028">
    <property type="protein sequence ID" value="OHA03354.1"/>
    <property type="molecule type" value="Genomic_DNA"/>
</dbReference>
<protein>
    <recommendedName>
        <fullName evidence="4">Plasmid stabilization protein</fullName>
    </recommendedName>
</protein>
<gene>
    <name evidence="2" type="ORF">A3J58_01285</name>
</gene>
<keyword evidence="1" id="KW-1277">Toxin-antitoxin system</keyword>
<name>A0A1G2KVZ8_9BACT</name>
<dbReference type="InterPro" id="IPR007712">
    <property type="entry name" value="RelE/ParE_toxin"/>
</dbReference>
<dbReference type="SUPFAM" id="SSF143011">
    <property type="entry name" value="RelE-like"/>
    <property type="match status" value="1"/>
</dbReference>
<evidence type="ECO:0000313" key="2">
    <source>
        <dbReference type="EMBL" id="OHA03354.1"/>
    </source>
</evidence>
<dbReference type="PANTHER" id="PTHR38813:SF1">
    <property type="entry name" value="TOXIN RELE1-RELATED"/>
    <property type="match status" value="1"/>
</dbReference>
<dbReference type="InterPro" id="IPR052747">
    <property type="entry name" value="TA_system_RelE_toxin"/>
</dbReference>
<dbReference type="PANTHER" id="PTHR38813">
    <property type="match status" value="1"/>
</dbReference>
<proteinExistence type="predicted"/>
<sequence>MNWVLTVNSSVRKTLKRISRTDAERIVKAFEELTINPYAGDIRKMEGEDDTWRRRIGAYRIKYEVQTAERIIRIFEISRRTSKTY</sequence>
<dbReference type="Pfam" id="PF05016">
    <property type="entry name" value="ParE_toxin"/>
    <property type="match status" value="1"/>
</dbReference>
<dbReference type="STRING" id="1802274.A3J58_01285"/>
<dbReference type="Proteomes" id="UP000178510">
    <property type="component" value="Unassembled WGS sequence"/>
</dbReference>
<evidence type="ECO:0008006" key="4">
    <source>
        <dbReference type="Google" id="ProtNLM"/>
    </source>
</evidence>